<proteinExistence type="predicted"/>
<dbReference type="AlphaFoldDB" id="A0ABD1YFX7"/>
<dbReference type="Proteomes" id="UP001605036">
    <property type="component" value="Unassembled WGS sequence"/>
</dbReference>
<comment type="caution">
    <text evidence="2">The sequence shown here is derived from an EMBL/GenBank/DDBJ whole genome shotgun (WGS) entry which is preliminary data.</text>
</comment>
<organism evidence="2 3">
    <name type="scientific">Riccia fluitans</name>
    <dbReference type="NCBI Taxonomy" id="41844"/>
    <lineage>
        <taxon>Eukaryota</taxon>
        <taxon>Viridiplantae</taxon>
        <taxon>Streptophyta</taxon>
        <taxon>Embryophyta</taxon>
        <taxon>Marchantiophyta</taxon>
        <taxon>Marchantiopsida</taxon>
        <taxon>Marchantiidae</taxon>
        <taxon>Marchantiales</taxon>
        <taxon>Ricciaceae</taxon>
        <taxon>Riccia</taxon>
    </lineage>
</organism>
<evidence type="ECO:0000313" key="3">
    <source>
        <dbReference type="Proteomes" id="UP001605036"/>
    </source>
</evidence>
<gene>
    <name evidence="2" type="ORF">R1flu_014259</name>
</gene>
<reference evidence="2 3" key="1">
    <citation type="submission" date="2024-09" db="EMBL/GenBank/DDBJ databases">
        <title>Chromosome-scale assembly of Riccia fluitans.</title>
        <authorList>
            <person name="Paukszto L."/>
            <person name="Sawicki J."/>
            <person name="Karawczyk K."/>
            <person name="Piernik-Szablinska J."/>
            <person name="Szczecinska M."/>
            <person name="Mazdziarz M."/>
        </authorList>
    </citation>
    <scope>NUCLEOTIDE SEQUENCE [LARGE SCALE GENOMIC DNA]</scope>
    <source>
        <strain evidence="2">Rf_01</strain>
        <tissue evidence="2">Aerial parts of the thallus</tissue>
    </source>
</reference>
<keyword evidence="3" id="KW-1185">Reference proteome</keyword>
<evidence type="ECO:0000256" key="1">
    <source>
        <dbReference type="SAM" id="MobiDB-lite"/>
    </source>
</evidence>
<accession>A0ABD1YFX7</accession>
<feature type="region of interest" description="Disordered" evidence="1">
    <location>
        <begin position="42"/>
        <end position="74"/>
    </location>
</feature>
<protein>
    <submittedName>
        <fullName evidence="2">Uncharacterized protein</fullName>
    </submittedName>
</protein>
<evidence type="ECO:0000313" key="2">
    <source>
        <dbReference type="EMBL" id="KAL2629573.1"/>
    </source>
</evidence>
<dbReference type="EMBL" id="JBHFFA010000004">
    <property type="protein sequence ID" value="KAL2629573.1"/>
    <property type="molecule type" value="Genomic_DNA"/>
</dbReference>
<feature type="compositionally biased region" description="Polar residues" evidence="1">
    <location>
        <begin position="57"/>
        <end position="66"/>
    </location>
</feature>
<name>A0ABD1YFX7_9MARC</name>
<sequence length="74" mass="8433">MLPSLEVDTKGNSNRKILESDYKKENEKITYDSYQGLDEETTLESRTLRNNKKEDTSTVYPRSNSGIAAAGRQF</sequence>